<proteinExistence type="predicted"/>
<dbReference type="AlphaFoldDB" id="A0A0B7C4K9"/>
<keyword evidence="1" id="KW-0812">Transmembrane</keyword>
<gene>
    <name evidence="2" type="primary">ORF222914</name>
</gene>
<feature type="non-terminal residue" evidence="2">
    <location>
        <position position="1"/>
    </location>
</feature>
<evidence type="ECO:0000313" key="2">
    <source>
        <dbReference type="EMBL" id="CEL00122.1"/>
    </source>
</evidence>
<sequence length="95" mass="10909">RNWTAGDFCPKKYIHQKYADMLCTSSRFTIVVFFIIFVSLLNGSAAASKNFNFPDTKQGQFAQNLNSFHISWPSRVNHLGEFISADVHWKYSTGR</sequence>
<accession>A0A0B7C4K9</accession>
<keyword evidence="1" id="KW-1133">Transmembrane helix</keyword>
<protein>
    <submittedName>
        <fullName evidence="2">Uncharacterized protein</fullName>
    </submittedName>
</protein>
<feature type="transmembrane region" description="Helical" evidence="1">
    <location>
        <begin position="28"/>
        <end position="47"/>
    </location>
</feature>
<evidence type="ECO:0000256" key="1">
    <source>
        <dbReference type="SAM" id="Phobius"/>
    </source>
</evidence>
<reference evidence="2" key="1">
    <citation type="submission" date="2014-12" db="EMBL/GenBank/DDBJ databases">
        <title>Insight into the proteome of Arion vulgaris.</title>
        <authorList>
            <person name="Aradska J."/>
            <person name="Bulat T."/>
            <person name="Smidak R."/>
            <person name="Sarate P."/>
            <person name="Gangsoo J."/>
            <person name="Sialana F."/>
            <person name="Bilban M."/>
            <person name="Lubec G."/>
        </authorList>
    </citation>
    <scope>NUCLEOTIDE SEQUENCE</scope>
    <source>
        <tissue evidence="2">Skin</tissue>
    </source>
</reference>
<keyword evidence="1" id="KW-0472">Membrane</keyword>
<organism evidence="2">
    <name type="scientific">Arion vulgaris</name>
    <dbReference type="NCBI Taxonomy" id="1028688"/>
    <lineage>
        <taxon>Eukaryota</taxon>
        <taxon>Metazoa</taxon>
        <taxon>Spiralia</taxon>
        <taxon>Lophotrochozoa</taxon>
        <taxon>Mollusca</taxon>
        <taxon>Gastropoda</taxon>
        <taxon>Heterobranchia</taxon>
        <taxon>Euthyneura</taxon>
        <taxon>Panpulmonata</taxon>
        <taxon>Eupulmonata</taxon>
        <taxon>Stylommatophora</taxon>
        <taxon>Helicina</taxon>
        <taxon>Arionoidea</taxon>
        <taxon>Arionidae</taxon>
        <taxon>Arion</taxon>
    </lineage>
</organism>
<dbReference type="EMBL" id="HACG01053251">
    <property type="protein sequence ID" value="CEL00122.1"/>
    <property type="molecule type" value="Transcribed_RNA"/>
</dbReference>
<name>A0A0B7C4K9_9EUPU</name>
<feature type="non-terminal residue" evidence="2">
    <location>
        <position position="95"/>
    </location>
</feature>